<dbReference type="OrthoDB" id="3800613at2759"/>
<name>A0A6A7BLZ6_9PLEO</name>
<gene>
    <name evidence="3" type="ORF">T440DRAFT_514201</name>
</gene>
<keyword evidence="4" id="KW-1185">Reference proteome</keyword>
<feature type="compositionally biased region" description="Acidic residues" evidence="1">
    <location>
        <begin position="89"/>
        <end position="100"/>
    </location>
</feature>
<evidence type="ECO:0000313" key="3">
    <source>
        <dbReference type="EMBL" id="KAF2855168.1"/>
    </source>
</evidence>
<feature type="region of interest" description="Disordered" evidence="1">
    <location>
        <begin position="85"/>
        <end position="109"/>
    </location>
</feature>
<evidence type="ECO:0000313" key="4">
    <source>
        <dbReference type="Proteomes" id="UP000799423"/>
    </source>
</evidence>
<keyword evidence="2" id="KW-0812">Transmembrane</keyword>
<dbReference type="AlphaFoldDB" id="A0A6A7BLZ6"/>
<keyword evidence="2" id="KW-1133">Transmembrane helix</keyword>
<dbReference type="EMBL" id="MU006291">
    <property type="protein sequence ID" value="KAF2855168.1"/>
    <property type="molecule type" value="Genomic_DNA"/>
</dbReference>
<protein>
    <submittedName>
        <fullName evidence="3">Uncharacterized protein</fullName>
    </submittedName>
</protein>
<dbReference type="Proteomes" id="UP000799423">
    <property type="component" value="Unassembled WGS sequence"/>
</dbReference>
<keyword evidence="2" id="KW-0472">Membrane</keyword>
<reference evidence="3" key="1">
    <citation type="submission" date="2020-01" db="EMBL/GenBank/DDBJ databases">
        <authorList>
            <consortium name="DOE Joint Genome Institute"/>
            <person name="Haridas S."/>
            <person name="Albert R."/>
            <person name="Binder M."/>
            <person name="Bloem J."/>
            <person name="Labutti K."/>
            <person name="Salamov A."/>
            <person name="Andreopoulos B."/>
            <person name="Baker S.E."/>
            <person name="Barry K."/>
            <person name="Bills G."/>
            <person name="Bluhm B.H."/>
            <person name="Cannon C."/>
            <person name="Castanera R."/>
            <person name="Culley D.E."/>
            <person name="Daum C."/>
            <person name="Ezra D."/>
            <person name="Gonzalez J.B."/>
            <person name="Henrissat B."/>
            <person name="Kuo A."/>
            <person name="Liang C."/>
            <person name="Lipzen A."/>
            <person name="Lutzoni F."/>
            <person name="Magnuson J."/>
            <person name="Mondo S."/>
            <person name="Nolan M."/>
            <person name="Ohm R."/>
            <person name="Pangilinan J."/>
            <person name="Park H.-J."/>
            <person name="Ramirez L."/>
            <person name="Alfaro M."/>
            <person name="Sun H."/>
            <person name="Tritt A."/>
            <person name="Yoshinaga Y."/>
            <person name="Zwiers L.-H."/>
            <person name="Turgeon B.G."/>
            <person name="Goodwin S.B."/>
            <person name="Spatafora J.W."/>
            <person name="Crous P.W."/>
            <person name="Grigoriev I.V."/>
        </authorList>
    </citation>
    <scope>NUCLEOTIDE SEQUENCE</scope>
    <source>
        <strain evidence="3">IPT5</strain>
    </source>
</reference>
<evidence type="ECO:0000256" key="1">
    <source>
        <dbReference type="SAM" id="MobiDB-lite"/>
    </source>
</evidence>
<organism evidence="3 4">
    <name type="scientific">Plenodomus tracheiphilus IPT5</name>
    <dbReference type="NCBI Taxonomy" id="1408161"/>
    <lineage>
        <taxon>Eukaryota</taxon>
        <taxon>Fungi</taxon>
        <taxon>Dikarya</taxon>
        <taxon>Ascomycota</taxon>
        <taxon>Pezizomycotina</taxon>
        <taxon>Dothideomycetes</taxon>
        <taxon>Pleosporomycetidae</taxon>
        <taxon>Pleosporales</taxon>
        <taxon>Pleosporineae</taxon>
        <taxon>Leptosphaeriaceae</taxon>
        <taxon>Plenodomus</taxon>
    </lineage>
</organism>
<accession>A0A6A7BLZ6</accession>
<proteinExistence type="predicted"/>
<evidence type="ECO:0000256" key="2">
    <source>
        <dbReference type="SAM" id="Phobius"/>
    </source>
</evidence>
<feature type="transmembrane region" description="Helical" evidence="2">
    <location>
        <begin position="53"/>
        <end position="71"/>
    </location>
</feature>
<sequence>MLFPLYWAMSVHREPLWFEIKFDNFLNWLTERVSAPFRGTALEWWLLHPEGQTFTQVLTVMFAVCIWCFALDGSLWGSIRTFLTNSDAADNDDDKDDDTEVTGSFSFSG</sequence>